<dbReference type="Proteomes" id="UP000094389">
    <property type="component" value="Unassembled WGS sequence"/>
</dbReference>
<protein>
    <submittedName>
        <fullName evidence="1">Uncharacterized protein</fullName>
    </submittedName>
</protein>
<name>A0A1E4RUR4_CYBJN</name>
<accession>A0A1E4RUR4</accession>
<dbReference type="GeneID" id="30990316"/>
<proteinExistence type="predicted"/>
<evidence type="ECO:0000313" key="1">
    <source>
        <dbReference type="EMBL" id="ODV71012.1"/>
    </source>
</evidence>
<keyword evidence="2" id="KW-1185">Reference proteome</keyword>
<dbReference type="EMBL" id="KV453946">
    <property type="protein sequence ID" value="ODV71012.1"/>
    <property type="molecule type" value="Genomic_DNA"/>
</dbReference>
<organism evidence="1 2">
    <name type="scientific">Cyberlindnera jadinii (strain ATCC 18201 / CBS 1600 / BCRC 20928 / JCM 3617 / NBRC 0987 / NRRL Y-1542)</name>
    <name type="common">Torula yeast</name>
    <name type="synonym">Candida utilis</name>
    <dbReference type="NCBI Taxonomy" id="983966"/>
    <lineage>
        <taxon>Eukaryota</taxon>
        <taxon>Fungi</taxon>
        <taxon>Dikarya</taxon>
        <taxon>Ascomycota</taxon>
        <taxon>Saccharomycotina</taxon>
        <taxon>Saccharomycetes</taxon>
        <taxon>Phaffomycetales</taxon>
        <taxon>Phaffomycetaceae</taxon>
        <taxon>Cyberlindnera</taxon>
    </lineage>
</organism>
<reference evidence="1 2" key="1">
    <citation type="journal article" date="2016" name="Proc. Natl. Acad. Sci. U.S.A.">
        <title>Comparative genomics of biotechnologically important yeasts.</title>
        <authorList>
            <person name="Riley R."/>
            <person name="Haridas S."/>
            <person name="Wolfe K.H."/>
            <person name="Lopes M.R."/>
            <person name="Hittinger C.T."/>
            <person name="Goeker M."/>
            <person name="Salamov A.A."/>
            <person name="Wisecaver J.H."/>
            <person name="Long T.M."/>
            <person name="Calvey C.H."/>
            <person name="Aerts A.L."/>
            <person name="Barry K.W."/>
            <person name="Choi C."/>
            <person name="Clum A."/>
            <person name="Coughlan A.Y."/>
            <person name="Deshpande S."/>
            <person name="Douglass A.P."/>
            <person name="Hanson S.J."/>
            <person name="Klenk H.-P."/>
            <person name="LaButti K.M."/>
            <person name="Lapidus A."/>
            <person name="Lindquist E.A."/>
            <person name="Lipzen A.M."/>
            <person name="Meier-Kolthoff J.P."/>
            <person name="Ohm R.A."/>
            <person name="Otillar R.P."/>
            <person name="Pangilinan J.L."/>
            <person name="Peng Y."/>
            <person name="Rokas A."/>
            <person name="Rosa C.A."/>
            <person name="Scheuner C."/>
            <person name="Sibirny A.A."/>
            <person name="Slot J.C."/>
            <person name="Stielow J.B."/>
            <person name="Sun H."/>
            <person name="Kurtzman C.P."/>
            <person name="Blackwell M."/>
            <person name="Grigoriev I.V."/>
            <person name="Jeffries T.W."/>
        </authorList>
    </citation>
    <scope>NUCLEOTIDE SEQUENCE [LARGE SCALE GENOMIC DNA]</scope>
    <source>
        <strain evidence="2">ATCC 18201 / CBS 1600 / BCRC 20928 / JCM 3617 / NBRC 0987 / NRRL Y-1542</strain>
    </source>
</reference>
<gene>
    <name evidence="1" type="ORF">CYBJADRAFT_169762</name>
</gene>
<dbReference type="AlphaFoldDB" id="A0A1E4RUR4"/>
<evidence type="ECO:0000313" key="2">
    <source>
        <dbReference type="Proteomes" id="UP000094389"/>
    </source>
</evidence>
<sequence length="362" mass="40745">MYLSRNPTSMKEICQKWEAITGDSKVRKTLEIKLRSLVHQATKDPDMRLNSSCCCVTESSKCETNVFTLEMPFLIGPEANKEIIDTKKLTFAHISEDIVAYLKRRFPRQLVKSCSSPSESIVPATLSVLERIMGDQNIEKVYGIWSSGLPKPGKELSVSLYDLLWRKSGYDSVFEKSACVIRSFEGDEEHSRYKLAFILQFFDMKWHNKALSRASLIKTMRRRHITSALAFVSDLDIERIHAMPSSLVVSDNGTEEEAGEESPSAIGLKISAKAKMTLCPLLLDYIDEDDPRSSWFSDSPASKDCLFDPSKNSALISLSNVIVGKAELLFRGESEPMNPKSGSIQIQMSNFNQCEFMAHNEL</sequence>
<dbReference type="RefSeq" id="XP_020068051.1">
    <property type="nucleotide sequence ID" value="XM_020215920.1"/>
</dbReference>